<keyword evidence="4" id="KW-0479">Metal-binding</keyword>
<sequence>MVNITLPNDEERLGFLDSRIKRLGDINVAGDVCLSEIVMKTENFTEDELCQLVREALHEAIVRTHVTGCPEGLQVSQVDLLAAVKIVQPRFGRQEEVLQQLMPYEYFDRRSNDAVPNQDNLLITGHPGLSCHLVEGNPKSGITTVAAQMALNTDYRFVKYISSVSWPLGLSDSKKCQRIQDALEDAYVSRRSCVIIDDLERILGYGALGKRYSNELLQMLMVLLKKLPPKGHELLIICTTNRRDVLQELGLLSVFTSVRNVPNVSTPKELLAIVGASKRFEHEELLQIESAMEGRNVSIGIKRLLGLIEWVNPIEPDRRPGKFLRKLGEAMGWVENKF</sequence>
<dbReference type="InterPro" id="IPR003959">
    <property type="entry name" value="ATPase_AAA_core"/>
</dbReference>
<gene>
    <name evidence="7" type="primary">Dyak\GE24412</name>
    <name evidence="7" type="synonym">dyak_GLEANR_8111</name>
    <name evidence="7" type="synonym">GE24412</name>
    <name evidence="7" type="ORF">Dyak_GE24412</name>
</gene>
<feature type="domain" description="NSF AAA+ ATPase lid" evidence="6">
    <location>
        <begin position="263"/>
        <end position="329"/>
    </location>
</feature>
<keyword evidence="4" id="KW-0931">ER-Golgi transport</keyword>
<dbReference type="GO" id="GO:0006891">
    <property type="term" value="P:intra-Golgi vesicle-mediated transport"/>
    <property type="evidence" value="ECO:0007669"/>
    <property type="project" value="TreeGrafter"/>
</dbReference>
<evidence type="ECO:0000313" key="7">
    <source>
        <dbReference type="EMBL" id="EDW97295.1"/>
    </source>
</evidence>
<dbReference type="Proteomes" id="UP000002282">
    <property type="component" value="Chromosome 3R"/>
</dbReference>
<dbReference type="Pfam" id="PF21964">
    <property type="entry name" value="NSF_ATPase_lid"/>
    <property type="match status" value="1"/>
</dbReference>
<dbReference type="HOGENOM" id="CLU_008037_3_0_1"/>
<reference evidence="7 8" key="1">
    <citation type="journal article" date="2007" name="Nature">
        <title>Evolution of genes and genomes on the Drosophila phylogeny.</title>
        <authorList>
            <consortium name="Drosophila 12 Genomes Consortium"/>
            <person name="Clark A.G."/>
            <person name="Eisen M.B."/>
            <person name="Smith D.R."/>
            <person name="Bergman C.M."/>
            <person name="Oliver B."/>
            <person name="Markow T.A."/>
            <person name="Kaufman T.C."/>
            <person name="Kellis M."/>
            <person name="Gelbart W."/>
            <person name="Iyer V.N."/>
            <person name="Pollard D.A."/>
            <person name="Sackton T.B."/>
            <person name="Larracuente A.M."/>
            <person name="Singh N.D."/>
            <person name="Abad J.P."/>
            <person name="Abt D.N."/>
            <person name="Adryan B."/>
            <person name="Aguade M."/>
            <person name="Akashi H."/>
            <person name="Anderson W.W."/>
            <person name="Aquadro C.F."/>
            <person name="Ardell D.H."/>
            <person name="Arguello R."/>
            <person name="Artieri C.G."/>
            <person name="Barbash D.A."/>
            <person name="Barker D."/>
            <person name="Barsanti P."/>
            <person name="Batterham P."/>
            <person name="Batzoglou S."/>
            <person name="Begun D."/>
            <person name="Bhutkar A."/>
            <person name="Blanco E."/>
            <person name="Bosak S.A."/>
            <person name="Bradley R.K."/>
            <person name="Brand A.D."/>
            <person name="Brent M.R."/>
            <person name="Brooks A.N."/>
            <person name="Brown R.H."/>
            <person name="Butlin R.K."/>
            <person name="Caggese C."/>
            <person name="Calvi B.R."/>
            <person name="Bernardo de Carvalho A."/>
            <person name="Caspi A."/>
            <person name="Castrezana S."/>
            <person name="Celniker S.E."/>
            <person name="Chang J.L."/>
            <person name="Chapple C."/>
            <person name="Chatterji S."/>
            <person name="Chinwalla A."/>
            <person name="Civetta A."/>
            <person name="Clifton S.W."/>
            <person name="Comeron J.M."/>
            <person name="Costello J.C."/>
            <person name="Coyne J.A."/>
            <person name="Daub J."/>
            <person name="David R.G."/>
            <person name="Delcher A.L."/>
            <person name="Delehaunty K."/>
            <person name="Do C.B."/>
            <person name="Ebling H."/>
            <person name="Edwards K."/>
            <person name="Eickbush T."/>
            <person name="Evans J.D."/>
            <person name="Filipski A."/>
            <person name="Findeiss S."/>
            <person name="Freyhult E."/>
            <person name="Fulton L."/>
            <person name="Fulton R."/>
            <person name="Garcia A.C."/>
            <person name="Gardiner A."/>
            <person name="Garfield D.A."/>
            <person name="Garvin B.E."/>
            <person name="Gibson G."/>
            <person name="Gilbert D."/>
            <person name="Gnerre S."/>
            <person name="Godfrey J."/>
            <person name="Good R."/>
            <person name="Gotea V."/>
            <person name="Gravely B."/>
            <person name="Greenberg A.J."/>
            <person name="Griffiths-Jones S."/>
            <person name="Gross S."/>
            <person name="Guigo R."/>
            <person name="Gustafson E.A."/>
            <person name="Haerty W."/>
            <person name="Hahn M.W."/>
            <person name="Halligan D.L."/>
            <person name="Halpern A.L."/>
            <person name="Halter G.M."/>
            <person name="Han M.V."/>
            <person name="Heger A."/>
            <person name="Hillier L."/>
            <person name="Hinrichs A.S."/>
            <person name="Holmes I."/>
            <person name="Hoskins R.A."/>
            <person name="Hubisz M.J."/>
            <person name="Hultmark D."/>
            <person name="Huntley M.A."/>
            <person name="Jaffe D.B."/>
            <person name="Jagadeeshan S."/>
            <person name="Jeck W.R."/>
            <person name="Johnson J."/>
            <person name="Jones C.D."/>
            <person name="Jordan W.C."/>
            <person name="Karpen G.H."/>
            <person name="Kataoka E."/>
            <person name="Keightley P.D."/>
            <person name="Kheradpour P."/>
            <person name="Kirkness E.F."/>
            <person name="Koerich L.B."/>
            <person name="Kristiansen K."/>
            <person name="Kudrna D."/>
            <person name="Kulathinal R.J."/>
            <person name="Kumar S."/>
            <person name="Kwok R."/>
            <person name="Lander E."/>
            <person name="Langley C.H."/>
            <person name="Lapoint R."/>
            <person name="Lazzaro B.P."/>
            <person name="Lee S.J."/>
            <person name="Levesque L."/>
            <person name="Li R."/>
            <person name="Lin C.F."/>
            <person name="Lin M.F."/>
            <person name="Lindblad-Toh K."/>
            <person name="Llopart A."/>
            <person name="Long M."/>
            <person name="Low L."/>
            <person name="Lozovsky E."/>
            <person name="Lu J."/>
            <person name="Luo M."/>
            <person name="Machado C.A."/>
            <person name="Makalowski W."/>
            <person name="Marzo M."/>
            <person name="Matsuda M."/>
            <person name="Matzkin L."/>
            <person name="McAllister B."/>
            <person name="McBride C.S."/>
            <person name="McKernan B."/>
            <person name="McKernan K."/>
            <person name="Mendez-Lago M."/>
            <person name="Minx P."/>
            <person name="Mollenhauer M.U."/>
            <person name="Montooth K."/>
            <person name="Mount S.M."/>
            <person name="Mu X."/>
            <person name="Myers E."/>
            <person name="Negre B."/>
            <person name="Newfeld S."/>
            <person name="Nielsen R."/>
            <person name="Noor M.A."/>
            <person name="O'Grady P."/>
            <person name="Pachter L."/>
            <person name="Papaceit M."/>
            <person name="Parisi M.J."/>
            <person name="Parisi M."/>
            <person name="Parts L."/>
            <person name="Pedersen J.S."/>
            <person name="Pesole G."/>
            <person name="Phillippy A.M."/>
            <person name="Ponting C.P."/>
            <person name="Pop M."/>
            <person name="Porcelli D."/>
            <person name="Powell J.R."/>
            <person name="Prohaska S."/>
            <person name="Pruitt K."/>
            <person name="Puig M."/>
            <person name="Quesneville H."/>
            <person name="Ram K.R."/>
            <person name="Rand D."/>
            <person name="Rasmussen M.D."/>
            <person name="Reed L.K."/>
            <person name="Reenan R."/>
            <person name="Reily A."/>
            <person name="Remington K.A."/>
            <person name="Rieger T.T."/>
            <person name="Ritchie M.G."/>
            <person name="Robin C."/>
            <person name="Rogers Y.H."/>
            <person name="Rohde C."/>
            <person name="Rozas J."/>
            <person name="Rubenfield M.J."/>
            <person name="Ruiz A."/>
            <person name="Russo S."/>
            <person name="Salzberg S.L."/>
            <person name="Sanchez-Gracia A."/>
            <person name="Saranga D.J."/>
            <person name="Sato H."/>
            <person name="Schaeffer S.W."/>
            <person name="Schatz M.C."/>
            <person name="Schlenke T."/>
            <person name="Schwartz R."/>
            <person name="Segarra C."/>
            <person name="Singh R.S."/>
            <person name="Sirot L."/>
            <person name="Sirota M."/>
            <person name="Sisneros N.B."/>
            <person name="Smith C.D."/>
            <person name="Smith T.F."/>
            <person name="Spieth J."/>
            <person name="Stage D.E."/>
            <person name="Stark A."/>
            <person name="Stephan W."/>
            <person name="Strausberg R.L."/>
            <person name="Strempel S."/>
            <person name="Sturgill D."/>
            <person name="Sutton G."/>
            <person name="Sutton G.G."/>
            <person name="Tao W."/>
            <person name="Teichmann S."/>
            <person name="Tobari Y.N."/>
            <person name="Tomimura Y."/>
            <person name="Tsolas J.M."/>
            <person name="Valente V.L."/>
            <person name="Venter E."/>
            <person name="Venter J.C."/>
            <person name="Vicario S."/>
            <person name="Vieira F.G."/>
            <person name="Vilella A.J."/>
            <person name="Villasante A."/>
            <person name="Walenz B."/>
            <person name="Wang J."/>
            <person name="Wasserman M."/>
            <person name="Watts T."/>
            <person name="Wilson D."/>
            <person name="Wilson R.K."/>
            <person name="Wing R.A."/>
            <person name="Wolfner M.F."/>
            <person name="Wong A."/>
            <person name="Wong G.K."/>
            <person name="Wu C.I."/>
            <person name="Wu G."/>
            <person name="Yamamoto D."/>
            <person name="Yang H.P."/>
            <person name="Yang S.P."/>
            <person name="Yorke J.A."/>
            <person name="Yoshida K."/>
            <person name="Zdobnov E."/>
            <person name="Zhang P."/>
            <person name="Zhang Y."/>
            <person name="Zimin A.V."/>
            <person name="Baldwin J."/>
            <person name="Abdouelleil A."/>
            <person name="Abdulkadir J."/>
            <person name="Abebe A."/>
            <person name="Abera B."/>
            <person name="Abreu J."/>
            <person name="Acer S.C."/>
            <person name="Aftuck L."/>
            <person name="Alexander A."/>
            <person name="An P."/>
            <person name="Anderson E."/>
            <person name="Anderson S."/>
            <person name="Arachi H."/>
            <person name="Azer M."/>
            <person name="Bachantsang P."/>
            <person name="Barry A."/>
            <person name="Bayul T."/>
            <person name="Berlin A."/>
            <person name="Bessette D."/>
            <person name="Bloom T."/>
            <person name="Blye J."/>
            <person name="Boguslavskiy L."/>
            <person name="Bonnet C."/>
            <person name="Boukhgalter B."/>
            <person name="Bourzgui I."/>
            <person name="Brown A."/>
            <person name="Cahill P."/>
            <person name="Channer S."/>
            <person name="Cheshatsang Y."/>
            <person name="Chuda L."/>
            <person name="Citroen M."/>
            <person name="Collymore A."/>
            <person name="Cooke P."/>
            <person name="Costello M."/>
            <person name="D'Aco K."/>
            <person name="Daza R."/>
            <person name="De Haan G."/>
            <person name="DeGray S."/>
            <person name="DeMaso C."/>
            <person name="Dhargay N."/>
            <person name="Dooley K."/>
            <person name="Dooley E."/>
            <person name="Doricent M."/>
            <person name="Dorje P."/>
            <person name="Dorjee K."/>
            <person name="Dupes A."/>
            <person name="Elong R."/>
            <person name="Falk J."/>
            <person name="Farina A."/>
            <person name="Faro S."/>
            <person name="Ferguson D."/>
            <person name="Fisher S."/>
            <person name="Foley C.D."/>
            <person name="Franke A."/>
            <person name="Friedrich D."/>
            <person name="Gadbois L."/>
            <person name="Gearin G."/>
            <person name="Gearin C.R."/>
            <person name="Giannoukos G."/>
            <person name="Goode T."/>
            <person name="Graham J."/>
            <person name="Grandbois E."/>
            <person name="Grewal S."/>
            <person name="Gyaltsen K."/>
            <person name="Hafez N."/>
            <person name="Hagos B."/>
            <person name="Hall J."/>
            <person name="Henson C."/>
            <person name="Hollinger A."/>
            <person name="Honan T."/>
            <person name="Huard M.D."/>
            <person name="Hughes L."/>
            <person name="Hurhula B."/>
            <person name="Husby M.E."/>
            <person name="Kamat A."/>
            <person name="Kanga B."/>
            <person name="Kashin S."/>
            <person name="Khazanovich D."/>
            <person name="Kisner P."/>
            <person name="Lance K."/>
            <person name="Lara M."/>
            <person name="Lee W."/>
            <person name="Lennon N."/>
            <person name="Letendre F."/>
            <person name="LeVine R."/>
            <person name="Lipovsky A."/>
            <person name="Liu X."/>
            <person name="Liu J."/>
            <person name="Liu S."/>
            <person name="Lokyitsang T."/>
            <person name="Lokyitsang Y."/>
            <person name="Lubonja R."/>
            <person name="Lui A."/>
            <person name="MacDonald P."/>
            <person name="Magnisalis V."/>
            <person name="Maru K."/>
            <person name="Matthews C."/>
            <person name="McCusker W."/>
            <person name="McDonough S."/>
            <person name="Mehta T."/>
            <person name="Meldrim J."/>
            <person name="Meneus L."/>
            <person name="Mihai O."/>
            <person name="Mihalev A."/>
            <person name="Mihova T."/>
            <person name="Mittelman R."/>
            <person name="Mlenga V."/>
            <person name="Montmayeur A."/>
            <person name="Mulrain L."/>
            <person name="Navidi A."/>
            <person name="Naylor J."/>
            <person name="Negash T."/>
            <person name="Nguyen T."/>
            <person name="Nguyen N."/>
            <person name="Nicol R."/>
            <person name="Norbu C."/>
            <person name="Norbu N."/>
            <person name="Novod N."/>
            <person name="O'Neill B."/>
            <person name="Osman S."/>
            <person name="Markiewicz E."/>
            <person name="Oyono O.L."/>
            <person name="Patti C."/>
            <person name="Phunkhang P."/>
            <person name="Pierre F."/>
            <person name="Priest M."/>
            <person name="Raghuraman S."/>
            <person name="Rege F."/>
            <person name="Reyes R."/>
            <person name="Rise C."/>
            <person name="Rogov P."/>
            <person name="Ross K."/>
            <person name="Ryan E."/>
            <person name="Settipalli S."/>
            <person name="Shea T."/>
            <person name="Sherpa N."/>
            <person name="Shi L."/>
            <person name="Shih D."/>
            <person name="Sparrow T."/>
            <person name="Spaulding J."/>
            <person name="Stalker J."/>
            <person name="Stange-Thomann N."/>
            <person name="Stavropoulos S."/>
            <person name="Stone C."/>
            <person name="Strader C."/>
            <person name="Tesfaye S."/>
            <person name="Thomson T."/>
            <person name="Thoulutsang Y."/>
            <person name="Thoulutsang D."/>
            <person name="Topham K."/>
            <person name="Topping I."/>
            <person name="Tsamla T."/>
            <person name="Vassiliev H."/>
            <person name="Vo A."/>
            <person name="Wangchuk T."/>
            <person name="Wangdi T."/>
            <person name="Weiand M."/>
            <person name="Wilkinson J."/>
            <person name="Wilson A."/>
            <person name="Yadav S."/>
            <person name="Young G."/>
            <person name="Yu Q."/>
            <person name="Zembek L."/>
            <person name="Zhong D."/>
            <person name="Zimmer A."/>
            <person name="Zwirko Z."/>
            <person name="Jaffe D.B."/>
            <person name="Alvarez P."/>
            <person name="Brockman W."/>
            <person name="Butler J."/>
            <person name="Chin C."/>
            <person name="Gnerre S."/>
            <person name="Grabherr M."/>
            <person name="Kleber M."/>
            <person name="Mauceli E."/>
            <person name="MacCallum I."/>
        </authorList>
    </citation>
    <scope>NUCLEOTIDE SEQUENCE [LARGE SCALE GENOMIC DNA]</scope>
    <source>
        <strain evidence="8">Tai18E2 / Tucson 14021-0261.01</strain>
    </source>
</reference>
<keyword evidence="4" id="KW-0963">Cytoplasm</keyword>
<dbReference type="Gene3D" id="1.10.8.60">
    <property type="match status" value="2"/>
</dbReference>
<dbReference type="PANTHER" id="PTHR23078">
    <property type="entry name" value="VESICULAR-FUSION PROTEIN NSF"/>
    <property type="match status" value="1"/>
</dbReference>
<dbReference type="GO" id="GO:0046872">
    <property type="term" value="F:metal ion binding"/>
    <property type="evidence" value="ECO:0007669"/>
    <property type="project" value="UniProtKB-UniRule"/>
</dbReference>
<keyword evidence="4" id="KW-0813">Transport</keyword>
<keyword evidence="4" id="KW-0378">Hydrolase</keyword>
<dbReference type="KEGG" id="dya:Dyak_GE24412"/>
<dbReference type="OrthoDB" id="9982946at2759"/>
<dbReference type="InterPro" id="IPR027417">
    <property type="entry name" value="P-loop_NTPase"/>
</dbReference>
<dbReference type="eggNOG" id="KOG0741">
    <property type="taxonomic scope" value="Eukaryota"/>
</dbReference>
<accession>B4PQJ9</accession>
<comment type="cofactor">
    <cofactor evidence="4">
        <name>Mg(2+)</name>
        <dbReference type="ChEBI" id="CHEBI:18420"/>
    </cofactor>
    <text evidence="4">Binds 1 Mg(2+) ion per subunit.</text>
</comment>
<dbReference type="PANTHER" id="PTHR23078:SF3">
    <property type="entry name" value="VESICLE-FUSING ATPASE"/>
    <property type="match status" value="1"/>
</dbReference>
<evidence type="ECO:0000313" key="8">
    <source>
        <dbReference type="Proteomes" id="UP000002282"/>
    </source>
</evidence>
<dbReference type="InterPro" id="IPR039812">
    <property type="entry name" value="Vesicle-fus_ATPase"/>
</dbReference>
<keyword evidence="4" id="KW-0653">Protein transport</keyword>
<comment type="similarity">
    <text evidence="1 4">Belongs to the AAA ATPase family.</text>
</comment>
<dbReference type="Gene3D" id="3.40.50.300">
    <property type="entry name" value="P-loop containing nucleotide triphosphate hydrolases"/>
    <property type="match status" value="1"/>
</dbReference>
<protein>
    <recommendedName>
        <fullName evidence="4">Vesicle-fusing ATPase</fullName>
        <ecNumber evidence="4">3.6.4.6</ecNumber>
    </recommendedName>
</protein>
<proteinExistence type="inferred from homology"/>
<dbReference type="InterPro" id="IPR054419">
    <property type="entry name" value="NSF_ATPase_lid"/>
</dbReference>
<evidence type="ECO:0000256" key="4">
    <source>
        <dbReference type="RuleBase" id="RU367045"/>
    </source>
</evidence>
<dbReference type="GO" id="GO:0035494">
    <property type="term" value="P:SNARE complex disassembly"/>
    <property type="evidence" value="ECO:0007669"/>
    <property type="project" value="InterPro"/>
</dbReference>
<dbReference type="GO" id="GO:0005795">
    <property type="term" value="C:Golgi stack"/>
    <property type="evidence" value="ECO:0007669"/>
    <property type="project" value="TreeGrafter"/>
</dbReference>
<comment type="function">
    <text evidence="4">Required for vesicle-mediated transport. Catalyzes the fusion of transport vesicles within the Golgi cisternae. Is also required for transport from the endoplasmic reticulum to the Golgi stack. Seems to function as a fusion protein required for the delivery of cargo proteins to all compartments of the Golgi stack independent of vesicle origin.</text>
</comment>
<feature type="domain" description="ATPase AAA-type core" evidence="5">
    <location>
        <begin position="133"/>
        <end position="255"/>
    </location>
</feature>
<keyword evidence="3 4" id="KW-0067">ATP-binding</keyword>
<evidence type="ECO:0000259" key="6">
    <source>
        <dbReference type="Pfam" id="PF21964"/>
    </source>
</evidence>
<dbReference type="AlphaFoldDB" id="B4PQJ9"/>
<keyword evidence="2 4" id="KW-0547">Nucleotide-binding</keyword>
<keyword evidence="8" id="KW-1185">Reference proteome</keyword>
<dbReference type="GO" id="GO:0005524">
    <property type="term" value="F:ATP binding"/>
    <property type="evidence" value="ECO:0007669"/>
    <property type="project" value="UniProtKB-UniRule"/>
</dbReference>
<keyword evidence="4" id="KW-0460">Magnesium</keyword>
<dbReference type="FunFam" id="3.40.50.300:FF:000166">
    <property type="entry name" value="vesicle-fusing ATPase isoform X1"/>
    <property type="match status" value="1"/>
</dbReference>
<evidence type="ECO:0000256" key="2">
    <source>
        <dbReference type="ARBA" id="ARBA00022741"/>
    </source>
</evidence>
<evidence type="ECO:0000256" key="3">
    <source>
        <dbReference type="ARBA" id="ARBA00022840"/>
    </source>
</evidence>
<dbReference type="OMA" id="KKQPPNR"/>
<organism evidence="7 8">
    <name type="scientific">Drosophila yakuba</name>
    <name type="common">Fruit fly</name>
    <dbReference type="NCBI Taxonomy" id="7245"/>
    <lineage>
        <taxon>Eukaryota</taxon>
        <taxon>Metazoa</taxon>
        <taxon>Ecdysozoa</taxon>
        <taxon>Arthropoda</taxon>
        <taxon>Hexapoda</taxon>
        <taxon>Insecta</taxon>
        <taxon>Pterygota</taxon>
        <taxon>Neoptera</taxon>
        <taxon>Endopterygota</taxon>
        <taxon>Diptera</taxon>
        <taxon>Brachycera</taxon>
        <taxon>Muscomorpha</taxon>
        <taxon>Ephydroidea</taxon>
        <taxon>Drosophilidae</taxon>
        <taxon>Drosophila</taxon>
        <taxon>Sophophora</taxon>
    </lineage>
</organism>
<reference evidence="7 8" key="2">
    <citation type="journal article" date="2007" name="PLoS Biol.">
        <title>Principles of genome evolution in the Drosophila melanogaster species group.</title>
        <authorList>
            <person name="Ranz J.M."/>
            <person name="Maurin D."/>
            <person name="Chan Y.S."/>
            <person name="von Grotthuss M."/>
            <person name="Hillier L.W."/>
            <person name="Roote J."/>
            <person name="Ashburner M."/>
            <person name="Bergman C.M."/>
        </authorList>
    </citation>
    <scope>NUCLEOTIDE SEQUENCE [LARGE SCALE GENOMIC DNA]</scope>
    <source>
        <strain evidence="8">Tai18E2 / Tucson 14021-0261.01</strain>
    </source>
</reference>
<name>B4PQJ9_DROYA</name>
<dbReference type="PhylomeDB" id="B4PQJ9"/>
<comment type="catalytic activity">
    <reaction evidence="4">
        <text>ATP + H2O = ADP + phosphate + H(+)</text>
        <dbReference type="Rhea" id="RHEA:13065"/>
        <dbReference type="ChEBI" id="CHEBI:15377"/>
        <dbReference type="ChEBI" id="CHEBI:15378"/>
        <dbReference type="ChEBI" id="CHEBI:30616"/>
        <dbReference type="ChEBI" id="CHEBI:43474"/>
        <dbReference type="ChEBI" id="CHEBI:456216"/>
        <dbReference type="EC" id="3.6.4.6"/>
    </reaction>
</comment>
<dbReference type="Pfam" id="PF00004">
    <property type="entry name" value="AAA"/>
    <property type="match status" value="1"/>
</dbReference>
<dbReference type="EC" id="3.6.4.6" evidence="4"/>
<dbReference type="SMR" id="B4PQJ9"/>
<dbReference type="SUPFAM" id="SSF52540">
    <property type="entry name" value="P-loop containing nucleoside triphosphate hydrolases"/>
    <property type="match status" value="1"/>
</dbReference>
<dbReference type="EMBL" id="CM000160">
    <property type="protein sequence ID" value="EDW97295.1"/>
    <property type="molecule type" value="Genomic_DNA"/>
</dbReference>
<dbReference type="GO" id="GO:0043001">
    <property type="term" value="P:Golgi to plasma membrane protein transport"/>
    <property type="evidence" value="ECO:0007669"/>
    <property type="project" value="TreeGrafter"/>
</dbReference>
<comment type="subcellular location">
    <subcellularLocation>
        <location evidence="4">Cytoplasm</location>
    </subcellularLocation>
</comment>
<evidence type="ECO:0000256" key="1">
    <source>
        <dbReference type="ARBA" id="ARBA00006914"/>
    </source>
</evidence>
<dbReference type="GO" id="GO:0016887">
    <property type="term" value="F:ATP hydrolysis activity"/>
    <property type="evidence" value="ECO:0007669"/>
    <property type="project" value="InterPro"/>
</dbReference>
<evidence type="ECO:0000259" key="5">
    <source>
        <dbReference type="Pfam" id="PF00004"/>
    </source>
</evidence>